<evidence type="ECO:0000313" key="3">
    <source>
        <dbReference type="Proteomes" id="UP001449178"/>
    </source>
</evidence>
<dbReference type="Proteomes" id="UP001449178">
    <property type="component" value="Chromosome"/>
</dbReference>
<feature type="region of interest" description="Disordered" evidence="1">
    <location>
        <begin position="17"/>
        <end position="47"/>
    </location>
</feature>
<evidence type="ECO:0000313" key="2">
    <source>
        <dbReference type="EMBL" id="WZW86867.1"/>
    </source>
</evidence>
<name>A0ABZ3BY89_9GAMM</name>
<reference evidence="2 3" key="1">
    <citation type="submission" date="2024-03" db="EMBL/GenBank/DDBJ databases">
        <title>Complete Genome Sequence and Annotation of Ignatzschineria larvae DSM 13226.</title>
        <authorList>
            <person name="Cantrell E."/>
            <person name="Burcham Z.M."/>
        </authorList>
    </citation>
    <scope>NUCLEOTIDE SEQUENCE [LARGE SCALE GENOMIC DNA]</scope>
    <source>
        <strain evidence="2 3">DSM 13226</strain>
    </source>
</reference>
<organism evidence="2 3">
    <name type="scientific">Ignatzschineria larvae DSM 13226</name>
    <dbReference type="NCBI Taxonomy" id="1111732"/>
    <lineage>
        <taxon>Bacteria</taxon>
        <taxon>Pseudomonadati</taxon>
        <taxon>Pseudomonadota</taxon>
        <taxon>Gammaproteobacteria</taxon>
        <taxon>Cardiobacteriales</taxon>
        <taxon>Ignatzschineriaceae</taxon>
        <taxon>Ignatzschineria</taxon>
    </lineage>
</organism>
<sequence length="47" mass="4981">MSDELDDLTFDLDNLYAGVEGNSERPIDTSTPEEIEDTGCAGGACTL</sequence>
<dbReference type="RefSeq" id="WP_156923269.1">
    <property type="nucleotide sequence ID" value="NZ_AZOD01000017.1"/>
</dbReference>
<proteinExistence type="predicted"/>
<protein>
    <recommendedName>
        <fullName evidence="4">FxLD family lantipeptide</fullName>
    </recommendedName>
</protein>
<keyword evidence="3" id="KW-1185">Reference proteome</keyword>
<gene>
    <name evidence="2" type="ORF">WMO13_05615</name>
</gene>
<accession>A0ABZ3BY89</accession>
<dbReference type="EMBL" id="CP150637">
    <property type="protein sequence ID" value="WZW86867.1"/>
    <property type="molecule type" value="Genomic_DNA"/>
</dbReference>
<evidence type="ECO:0000256" key="1">
    <source>
        <dbReference type="SAM" id="MobiDB-lite"/>
    </source>
</evidence>
<evidence type="ECO:0008006" key="4">
    <source>
        <dbReference type="Google" id="ProtNLM"/>
    </source>
</evidence>